<dbReference type="GO" id="GO:0016413">
    <property type="term" value="F:O-acetyltransferase activity"/>
    <property type="evidence" value="ECO:0007669"/>
    <property type="project" value="InterPro"/>
</dbReference>
<reference evidence="1 2" key="1">
    <citation type="submission" date="2014-04" db="EMBL/GenBank/DDBJ databases">
        <title>Evolutionary Origins and Diversification of the Mycorrhizal Mutualists.</title>
        <authorList>
            <consortium name="DOE Joint Genome Institute"/>
            <consortium name="Mycorrhizal Genomics Consortium"/>
            <person name="Kohler A."/>
            <person name="Kuo A."/>
            <person name="Nagy L.G."/>
            <person name="Floudas D."/>
            <person name="Copeland A."/>
            <person name="Barry K.W."/>
            <person name="Cichocki N."/>
            <person name="Veneault-Fourrey C."/>
            <person name="LaButti K."/>
            <person name="Lindquist E.A."/>
            <person name="Lipzen A."/>
            <person name="Lundell T."/>
            <person name="Morin E."/>
            <person name="Murat C."/>
            <person name="Riley R."/>
            <person name="Ohm R."/>
            <person name="Sun H."/>
            <person name="Tunlid A."/>
            <person name="Henrissat B."/>
            <person name="Grigoriev I.V."/>
            <person name="Hibbett D.S."/>
            <person name="Martin F."/>
        </authorList>
    </citation>
    <scope>NUCLEOTIDE SEQUENCE [LARGE SCALE GENOMIC DNA]</scope>
    <source>
        <strain evidence="1 2">Koide BX008</strain>
    </source>
</reference>
<dbReference type="AlphaFoldDB" id="A0A0C2T7H8"/>
<dbReference type="PANTHER" id="PTHR32285:SF213">
    <property type="entry name" value="PROTEIN TRICHOME BIREFRINGENCE-LIKE 11"/>
    <property type="match status" value="1"/>
</dbReference>
<dbReference type="InterPro" id="IPR029962">
    <property type="entry name" value="TBL"/>
</dbReference>
<name>A0A0C2T7H8_AMAMK</name>
<gene>
    <name evidence="1" type="ORF">M378DRAFT_52796</name>
</gene>
<dbReference type="InParanoid" id="A0A0C2T7H8"/>
<dbReference type="OrthoDB" id="630188at2759"/>
<evidence type="ECO:0000313" key="2">
    <source>
        <dbReference type="Proteomes" id="UP000054549"/>
    </source>
</evidence>
<feature type="non-terminal residue" evidence="1">
    <location>
        <position position="388"/>
    </location>
</feature>
<protein>
    <submittedName>
        <fullName evidence="1">Uncharacterized protein</fullName>
    </submittedName>
</protein>
<keyword evidence="2" id="KW-1185">Reference proteome</keyword>
<dbReference type="HOGENOM" id="CLU_039311_0_0_1"/>
<feature type="non-terminal residue" evidence="1">
    <location>
        <position position="1"/>
    </location>
</feature>
<sequence>TCPPRAYAAGKWIFSPNTNDAGMRSRDDALKFSGFQGCASSREFYWHLAADREDQWNRLPGAQSFKWEPGPECKDLKRFDAEEVVRHLVEDGGWLLVGDSVTENHFFSLSCLLYPHVLGSPNYTANPYFDRATIQHLHLNPESPILSRLRPPRGFDIEQTPLVSFRRVDLLLSQQEVVDIYHSTNPDSPKDFKLFSNETVYTLSPSVYLELFTTPLPEANYHTMVVSTAGHWQTTLLHGFRDESKKDEGYGIKNVLKLFEDAMSRWADKVQTTLRRHERAGEGKRRVVIRGYLPGHEDCHHHRQPWTEIQPFVWNWYNWGNIWEFNQVFERVVSLKALYPDIHFLPIDRPARLRPDAHATGDCLHIMTGAGVLEGWSHYIWHFVTREV</sequence>
<dbReference type="EMBL" id="KN818269">
    <property type="protein sequence ID" value="KIL62534.1"/>
    <property type="molecule type" value="Genomic_DNA"/>
</dbReference>
<organism evidence="1 2">
    <name type="scientific">Amanita muscaria (strain Koide BX008)</name>
    <dbReference type="NCBI Taxonomy" id="946122"/>
    <lineage>
        <taxon>Eukaryota</taxon>
        <taxon>Fungi</taxon>
        <taxon>Dikarya</taxon>
        <taxon>Basidiomycota</taxon>
        <taxon>Agaricomycotina</taxon>
        <taxon>Agaricomycetes</taxon>
        <taxon>Agaricomycetidae</taxon>
        <taxon>Agaricales</taxon>
        <taxon>Pluteineae</taxon>
        <taxon>Amanitaceae</taxon>
        <taxon>Amanita</taxon>
    </lineage>
</organism>
<dbReference type="Proteomes" id="UP000054549">
    <property type="component" value="Unassembled WGS sequence"/>
</dbReference>
<dbReference type="STRING" id="946122.A0A0C2T7H8"/>
<proteinExistence type="predicted"/>
<dbReference type="GO" id="GO:0005794">
    <property type="term" value="C:Golgi apparatus"/>
    <property type="evidence" value="ECO:0007669"/>
    <property type="project" value="TreeGrafter"/>
</dbReference>
<accession>A0A0C2T7H8</accession>
<evidence type="ECO:0000313" key="1">
    <source>
        <dbReference type="EMBL" id="KIL62534.1"/>
    </source>
</evidence>
<dbReference type="PANTHER" id="PTHR32285">
    <property type="entry name" value="PROTEIN TRICHOME BIREFRINGENCE-LIKE 9-RELATED"/>
    <property type="match status" value="1"/>
</dbReference>